<keyword evidence="1" id="KW-0472">Membrane</keyword>
<protein>
    <recommendedName>
        <fullName evidence="4">DUF998 domain-containing protein</fullName>
    </recommendedName>
</protein>
<dbReference type="STRING" id="1038014.SAMN04487910_3851"/>
<reference evidence="2 3" key="1">
    <citation type="submission" date="2016-10" db="EMBL/GenBank/DDBJ databases">
        <authorList>
            <person name="de Groot N.N."/>
        </authorList>
    </citation>
    <scope>NUCLEOTIDE SEQUENCE [LARGE SCALE GENOMIC DNA]</scope>
    <source>
        <strain evidence="2 3">DSM 25232</strain>
    </source>
</reference>
<name>A0A1H7URX7_AQUAM</name>
<accession>A0A1H7URX7</accession>
<evidence type="ECO:0008006" key="4">
    <source>
        <dbReference type="Google" id="ProtNLM"/>
    </source>
</evidence>
<dbReference type="AlphaFoldDB" id="A0A1H7URX7"/>
<proteinExistence type="predicted"/>
<feature type="transmembrane region" description="Helical" evidence="1">
    <location>
        <begin position="48"/>
        <end position="71"/>
    </location>
</feature>
<keyword evidence="1" id="KW-1133">Transmembrane helix</keyword>
<dbReference type="OrthoDB" id="791654at2"/>
<gene>
    <name evidence="2" type="ORF">SAMN04487910_3851</name>
</gene>
<evidence type="ECO:0000256" key="1">
    <source>
        <dbReference type="SAM" id="Phobius"/>
    </source>
</evidence>
<dbReference type="Proteomes" id="UP000198521">
    <property type="component" value="Unassembled WGS sequence"/>
</dbReference>
<feature type="transmembrane region" description="Helical" evidence="1">
    <location>
        <begin position="153"/>
        <end position="173"/>
    </location>
</feature>
<evidence type="ECO:0000313" key="2">
    <source>
        <dbReference type="EMBL" id="SEL99703.1"/>
    </source>
</evidence>
<dbReference type="Pfam" id="PF06197">
    <property type="entry name" value="DUF998"/>
    <property type="match status" value="1"/>
</dbReference>
<dbReference type="EMBL" id="FOAB01000007">
    <property type="protein sequence ID" value="SEL99703.1"/>
    <property type="molecule type" value="Genomic_DNA"/>
</dbReference>
<dbReference type="InterPro" id="IPR009339">
    <property type="entry name" value="DUF998"/>
</dbReference>
<feature type="transmembrane region" description="Helical" evidence="1">
    <location>
        <begin position="123"/>
        <end position="144"/>
    </location>
</feature>
<feature type="transmembrane region" description="Helical" evidence="1">
    <location>
        <begin position="83"/>
        <end position="103"/>
    </location>
</feature>
<feature type="transmembrane region" description="Helical" evidence="1">
    <location>
        <begin position="185"/>
        <end position="202"/>
    </location>
</feature>
<keyword evidence="1" id="KW-0812">Transmembrane</keyword>
<evidence type="ECO:0000313" key="3">
    <source>
        <dbReference type="Proteomes" id="UP000198521"/>
    </source>
</evidence>
<dbReference type="RefSeq" id="WP_091411421.1">
    <property type="nucleotide sequence ID" value="NZ_FOAB01000007.1"/>
</dbReference>
<feature type="transmembrane region" description="Helical" evidence="1">
    <location>
        <begin position="7"/>
        <end position="28"/>
    </location>
</feature>
<keyword evidence="3" id="KW-1185">Reference proteome</keyword>
<sequence>MKNRFTFLIGILAVSIFVISSVIGGFLIENYNILSQYISETYAIDTEYGVILRIFGFIPSGILLTLFCFLGITYFQFSKLTKIGFLGLGIFYGLATVIVGIFPCDSGCNKLSIDPSISQVIHNLIGLSTYIFVPICIILIGVGLKKTPNYNNFSIQSIIYGVISMLFIFLFFSNSNPEYIGLYQRMVEAVFIIWIITCAITIKNKKHTNSNP</sequence>
<organism evidence="2 3">
    <name type="scientific">Aquimarina amphilecti</name>
    <dbReference type="NCBI Taxonomy" id="1038014"/>
    <lineage>
        <taxon>Bacteria</taxon>
        <taxon>Pseudomonadati</taxon>
        <taxon>Bacteroidota</taxon>
        <taxon>Flavobacteriia</taxon>
        <taxon>Flavobacteriales</taxon>
        <taxon>Flavobacteriaceae</taxon>
        <taxon>Aquimarina</taxon>
    </lineage>
</organism>